<keyword evidence="6 15" id="KW-0812">Transmembrane</keyword>
<evidence type="ECO:0000256" key="13">
    <source>
        <dbReference type="ARBA" id="ARBA00023136"/>
    </source>
</evidence>
<keyword evidence="9" id="KW-1278">Translocase</keyword>
<dbReference type="Pfam" id="PF00116">
    <property type="entry name" value="COX2"/>
    <property type="match status" value="1"/>
</dbReference>
<dbReference type="Pfam" id="PF02790">
    <property type="entry name" value="COX2_TM"/>
    <property type="match status" value="1"/>
</dbReference>
<keyword evidence="13 15" id="KW-0472">Membrane</keyword>
<accession>A0A513X0G1</accession>
<reference evidence="19" key="1">
    <citation type="journal article" date="2019" name="Heredity">
        <title>Mesozoic mitogenome rearrangements and freshwater mussel (Bivalvia: Unionoidea) macroevolution.</title>
        <authorList>
            <person name="Froufe E."/>
            <person name="Bolotov I."/>
            <person name="Aldridge D.C."/>
            <person name="Bogan A.E."/>
            <person name="Breton S."/>
            <person name="Gan H.M."/>
            <person name="Kovitvadhi U."/>
            <person name="Kovitvadhi S."/>
            <person name="Riccardi N."/>
            <person name="Secci-Petretto G."/>
            <person name="Sousa R."/>
            <person name="Teixeira A."/>
            <person name="Varandas S."/>
            <person name="Zanatta D."/>
            <person name="Zieritz A."/>
            <person name="Fonseca M.M."/>
            <person name="Lopes-Lima M."/>
        </authorList>
    </citation>
    <scope>NUCLEOTIDE SEQUENCE</scope>
    <source>
        <tissue evidence="19">Gonad tissue</tissue>
    </source>
</reference>
<dbReference type="PROSITE" id="PS50999">
    <property type="entry name" value="COX2_TM"/>
    <property type="match status" value="1"/>
</dbReference>
<evidence type="ECO:0000256" key="6">
    <source>
        <dbReference type="ARBA" id="ARBA00022692"/>
    </source>
</evidence>
<keyword evidence="7 15" id="KW-0479">Metal-binding</keyword>
<evidence type="ECO:0000256" key="15">
    <source>
        <dbReference type="RuleBase" id="RU000457"/>
    </source>
</evidence>
<proteinExistence type="inferred from homology"/>
<dbReference type="InterPro" id="IPR036257">
    <property type="entry name" value="Cyt_c_oxidase_su2_TM_sf"/>
</dbReference>
<dbReference type="InterPro" id="IPR002429">
    <property type="entry name" value="CcO_II-like_C"/>
</dbReference>
<dbReference type="Gene3D" id="2.60.40.420">
    <property type="entry name" value="Cupredoxins - blue copper proteins"/>
    <property type="match status" value="1"/>
</dbReference>
<evidence type="ECO:0000313" key="19">
    <source>
        <dbReference type="EMBL" id="QDH07423.1"/>
    </source>
</evidence>
<evidence type="ECO:0000256" key="2">
    <source>
        <dbReference type="ARBA" id="ARBA00007866"/>
    </source>
</evidence>
<name>A0A513X0G1_9BIVA</name>
<dbReference type="GO" id="GO:0005743">
    <property type="term" value="C:mitochondrial inner membrane"/>
    <property type="evidence" value="ECO:0007669"/>
    <property type="project" value="UniProtKB-SubCell"/>
</dbReference>
<evidence type="ECO:0000256" key="7">
    <source>
        <dbReference type="ARBA" id="ARBA00022723"/>
    </source>
</evidence>
<evidence type="ECO:0000259" key="18">
    <source>
        <dbReference type="PROSITE" id="PS50999"/>
    </source>
</evidence>
<comment type="catalytic activity">
    <reaction evidence="14">
        <text>4 Fe(II)-[cytochrome c] + O2 + 8 H(+)(in) = 4 Fe(III)-[cytochrome c] + 2 H2O + 4 H(+)(out)</text>
        <dbReference type="Rhea" id="RHEA:11436"/>
        <dbReference type="Rhea" id="RHEA-COMP:10350"/>
        <dbReference type="Rhea" id="RHEA-COMP:14399"/>
        <dbReference type="ChEBI" id="CHEBI:15377"/>
        <dbReference type="ChEBI" id="CHEBI:15378"/>
        <dbReference type="ChEBI" id="CHEBI:15379"/>
        <dbReference type="ChEBI" id="CHEBI:29033"/>
        <dbReference type="ChEBI" id="CHEBI:29034"/>
        <dbReference type="EC" id="7.1.1.9"/>
    </reaction>
    <physiologicalReaction direction="left-to-right" evidence="14">
        <dbReference type="Rhea" id="RHEA:11437"/>
    </physiologicalReaction>
</comment>
<dbReference type="SUPFAM" id="SSF49503">
    <property type="entry name" value="Cupredoxins"/>
    <property type="match status" value="1"/>
</dbReference>
<organism evidence="19">
    <name type="scientific">Monodontina vondembuschiana</name>
    <dbReference type="NCBI Taxonomy" id="2508272"/>
    <lineage>
        <taxon>Eukaryota</taxon>
        <taxon>Metazoa</taxon>
        <taxon>Spiralia</taxon>
        <taxon>Lophotrochozoa</taxon>
        <taxon>Mollusca</taxon>
        <taxon>Bivalvia</taxon>
        <taxon>Autobranchia</taxon>
        <taxon>Heteroconchia</taxon>
        <taxon>Palaeoheterodonta</taxon>
        <taxon>Unionida</taxon>
        <taxon>Unionoidea</taxon>
        <taxon>Unionidae</taxon>
        <taxon>Gonideinae</taxon>
        <taxon>Monodontina</taxon>
    </lineage>
</organism>
<evidence type="ECO:0000256" key="3">
    <source>
        <dbReference type="ARBA" id="ARBA00015946"/>
    </source>
</evidence>
<dbReference type="EMBL" id="MK994775">
    <property type="protein sequence ID" value="QDH07423.1"/>
    <property type="molecule type" value="Genomic_DNA"/>
</dbReference>
<protein>
    <recommendedName>
        <fullName evidence="3 15">Cytochrome c oxidase subunit 2</fullName>
    </recommendedName>
</protein>
<keyword evidence="11 16" id="KW-1133">Transmembrane helix</keyword>
<evidence type="ECO:0000256" key="4">
    <source>
        <dbReference type="ARBA" id="ARBA00022448"/>
    </source>
</evidence>
<feature type="domain" description="Cytochrome oxidase subunit II copper A binding" evidence="17">
    <location>
        <begin position="92"/>
        <end position="226"/>
    </location>
</feature>
<evidence type="ECO:0000256" key="16">
    <source>
        <dbReference type="SAM" id="Phobius"/>
    </source>
</evidence>
<evidence type="ECO:0000256" key="14">
    <source>
        <dbReference type="ARBA" id="ARBA00049512"/>
    </source>
</evidence>
<comment type="function">
    <text evidence="15">Component of the cytochrome c oxidase, the last enzyme in the mitochondrial electron transport chain which drives oxidative phosphorylation. The respiratory chain contains 3 multisubunit complexes succinate dehydrogenase (complex II, CII), ubiquinol-cytochrome c oxidoreductase (cytochrome b-c1 complex, complex III, CIII) and cytochrome c oxidase (complex IV, CIV), that cooperate to transfer electrons derived from NADH and succinate to molecular oxygen, creating an electrochemical gradient over the inner membrane that drives transmembrane transport and the ATP synthase. Cytochrome c oxidase is the component of the respiratory chain that catalyzes the reduction of oxygen to water. Electrons originating from reduced cytochrome c in the intermembrane space (IMS) are transferred via the dinuclear copper A center (CU(A)) of subunit 2 and heme A of subunit 1 to the active site in subunit 1, a binuclear center (BNC) formed by heme A3 and copper B (CU(B)). The BNC reduces molecular oxygen to 2 water molecules using 4 electrons from cytochrome c in the IMS and 4 protons from the mitochondrial matrix.</text>
</comment>
<evidence type="ECO:0000256" key="9">
    <source>
        <dbReference type="ARBA" id="ARBA00022967"/>
    </source>
</evidence>
<dbReference type="SUPFAM" id="SSF81464">
    <property type="entry name" value="Cytochrome c oxidase subunit II-like, transmembrane region"/>
    <property type="match status" value="1"/>
</dbReference>
<feature type="transmembrane region" description="Helical" evidence="16">
    <location>
        <begin position="350"/>
        <end position="370"/>
    </location>
</feature>
<evidence type="ECO:0000256" key="8">
    <source>
        <dbReference type="ARBA" id="ARBA00022842"/>
    </source>
</evidence>
<evidence type="ECO:0000256" key="11">
    <source>
        <dbReference type="ARBA" id="ARBA00022989"/>
    </source>
</evidence>
<feature type="transmembrane region" description="Helical" evidence="16">
    <location>
        <begin position="258"/>
        <end position="278"/>
    </location>
</feature>
<keyword evidence="12 15" id="KW-0186">Copper</keyword>
<feature type="transmembrane region" description="Helical" evidence="16">
    <location>
        <begin position="290"/>
        <end position="311"/>
    </location>
</feature>
<evidence type="ECO:0000256" key="5">
    <source>
        <dbReference type="ARBA" id="ARBA00022660"/>
    </source>
</evidence>
<dbReference type="PROSITE" id="PS50857">
    <property type="entry name" value="COX2_CUA"/>
    <property type="match status" value="1"/>
</dbReference>
<feature type="transmembrane region" description="Helical" evidence="16">
    <location>
        <begin position="28"/>
        <end position="47"/>
    </location>
</feature>
<comment type="subcellular location">
    <subcellularLocation>
        <location evidence="1">Membrane</location>
        <topology evidence="1">Multi-pass membrane protein</topology>
    </subcellularLocation>
    <subcellularLocation>
        <location evidence="15">Mitochondrion inner membrane</location>
        <topology evidence="15">Multi-pass membrane protein</topology>
    </subcellularLocation>
</comment>
<evidence type="ECO:0000259" key="17">
    <source>
        <dbReference type="PROSITE" id="PS50857"/>
    </source>
</evidence>
<evidence type="ECO:0000256" key="1">
    <source>
        <dbReference type="ARBA" id="ARBA00004141"/>
    </source>
</evidence>
<keyword evidence="8" id="KW-0460">Magnesium</keyword>
<dbReference type="PROSITE" id="PS00078">
    <property type="entry name" value="COX2"/>
    <property type="match status" value="1"/>
</dbReference>
<evidence type="ECO:0000256" key="10">
    <source>
        <dbReference type="ARBA" id="ARBA00022982"/>
    </source>
</evidence>
<dbReference type="GO" id="GO:0004129">
    <property type="term" value="F:cytochrome-c oxidase activity"/>
    <property type="evidence" value="ECO:0007669"/>
    <property type="project" value="UniProtKB-EC"/>
</dbReference>
<dbReference type="GO" id="GO:0005507">
    <property type="term" value="F:copper ion binding"/>
    <property type="evidence" value="ECO:0007669"/>
    <property type="project" value="InterPro"/>
</dbReference>
<dbReference type="PANTHER" id="PTHR22888">
    <property type="entry name" value="CYTOCHROME C OXIDASE, SUBUNIT II"/>
    <property type="match status" value="1"/>
</dbReference>
<dbReference type="InterPro" id="IPR001505">
    <property type="entry name" value="Copper_CuA"/>
</dbReference>
<keyword evidence="15" id="KW-0999">Mitochondrion inner membrane</keyword>
<keyword evidence="5 15" id="KW-0679">Respiratory chain</keyword>
<comment type="cofactor">
    <cofactor evidence="15">
        <name>Cu cation</name>
        <dbReference type="ChEBI" id="CHEBI:23378"/>
    </cofactor>
    <text evidence="15">Binds a copper A center.</text>
</comment>
<dbReference type="PANTHER" id="PTHR22888:SF9">
    <property type="entry name" value="CYTOCHROME C OXIDASE SUBUNIT 2"/>
    <property type="match status" value="1"/>
</dbReference>
<keyword evidence="15 19" id="KW-0496">Mitochondrion</keyword>
<feature type="transmembrane region" description="Helical" evidence="16">
    <location>
        <begin position="59"/>
        <end position="78"/>
    </location>
</feature>
<feature type="transmembrane region" description="Helical" evidence="16">
    <location>
        <begin position="317"/>
        <end position="338"/>
    </location>
</feature>
<dbReference type="InterPro" id="IPR034210">
    <property type="entry name" value="CcO_II_C"/>
</dbReference>
<dbReference type="AlphaFoldDB" id="A0A513X0G1"/>
<dbReference type="InterPro" id="IPR045187">
    <property type="entry name" value="CcO_II"/>
</dbReference>
<sequence>MSFWGQLGLQEGCSVLGVEIQCLYDHGMFIVVLVFGIVSVLLFKILGGKSISRVYLDSQLLEVVWTVLPFWVLLALGLPSIKLLYLMDEVSLPEVTVKITGRQWYWTYEYSDVRGSSYKFDSYMIHDNFMVEGYRLLEVDNRCVMPTLLPMRGLVTSGDVIHSWAIPAGAVKVDGVPGRINQVSLCFTRPGVFYGQCSELCGVNHSFMPVCVESVPVGIYTRWIIYNHDSVLSSMGSAAGSWTWWGLLFGVMKAIGKGIYWASTMYAMYLYYLFYYSFYVPAKFIVVKGCGLASWLFSSSLAFAEWCIWFSDSPGEAFLFALGWVGKGVLSAVVFVVASPVKAVCWGIKLVYTCVFGIGSLCHSVFEAVVHSMSSFAGDEFHEHVMREVNWNTKKLIWILMNRYSKG</sequence>
<dbReference type="Gene3D" id="1.10.287.90">
    <property type="match status" value="1"/>
</dbReference>
<dbReference type="GO" id="GO:0042773">
    <property type="term" value="P:ATP synthesis coupled electron transport"/>
    <property type="evidence" value="ECO:0007669"/>
    <property type="project" value="TreeGrafter"/>
</dbReference>
<dbReference type="CDD" id="cd13912">
    <property type="entry name" value="CcO_II_C"/>
    <property type="match status" value="1"/>
</dbReference>
<dbReference type="PRINTS" id="PR01166">
    <property type="entry name" value="CYCOXIDASEII"/>
</dbReference>
<comment type="similarity">
    <text evidence="2 15">Belongs to the cytochrome c oxidase subunit 2 family.</text>
</comment>
<gene>
    <name evidence="19" type="primary">cox2</name>
</gene>
<keyword evidence="10 15" id="KW-0249">Electron transport</keyword>
<keyword evidence="4 15" id="KW-0813">Transport</keyword>
<dbReference type="InterPro" id="IPR011759">
    <property type="entry name" value="Cyt_c_oxidase_su2_TM_dom"/>
</dbReference>
<evidence type="ECO:0000256" key="12">
    <source>
        <dbReference type="ARBA" id="ARBA00023008"/>
    </source>
</evidence>
<feature type="domain" description="Cytochrome oxidase subunit II transmembrane region profile" evidence="18">
    <location>
        <begin position="1"/>
        <end position="91"/>
    </location>
</feature>
<geneLocation type="mitochondrion" evidence="19"/>
<dbReference type="InterPro" id="IPR008972">
    <property type="entry name" value="Cupredoxin"/>
</dbReference>